<proteinExistence type="predicted"/>
<name>A0A9D4G3Z7_DREPO</name>
<evidence type="ECO:0000256" key="2">
    <source>
        <dbReference type="SAM" id="SignalP"/>
    </source>
</evidence>
<sequence>MIGGAVAVVVALVIIIPVAVTQSKKDCDDPPSSQSYQEICSVEESTMTSRISVRCDYGNASNVDPKIRATLQTSGVDVTNTSIAVNDIPLTGVTCSFPSDNVIICEGSLMKCSYTGSLSVYIKTGGGEMVYASKMNISPDSPVTTTISQVYIVVNQNMTSQFNFTCSVTSACHEYTIALYSGGSLHLGEGGSYGCSTAMTSDGGMNRSCTFNVSEELIKSQENLDVACVLLKDNAVAKQQAFQLPTCWDVRPGEDRNWNSRQRMIGGAVAVVVALVIIIPVAVTQSKKDCDDPPSSQSYQEICSVEESTMTSRISVRCDYGNASNVDPKIRATLQTSGVDVTNTSIAVNDIPLTGVRAFIYGSVFAGIRVYCSYELI</sequence>
<evidence type="ECO:0000313" key="4">
    <source>
        <dbReference type="Proteomes" id="UP000828390"/>
    </source>
</evidence>
<dbReference type="EMBL" id="JAIWYP010000006">
    <property type="protein sequence ID" value="KAH3810129.1"/>
    <property type="molecule type" value="Genomic_DNA"/>
</dbReference>
<reference evidence="3" key="2">
    <citation type="submission" date="2020-11" db="EMBL/GenBank/DDBJ databases">
        <authorList>
            <person name="McCartney M.A."/>
            <person name="Auch B."/>
            <person name="Kono T."/>
            <person name="Mallez S."/>
            <person name="Becker A."/>
            <person name="Gohl D.M."/>
            <person name="Silverstein K.A.T."/>
            <person name="Koren S."/>
            <person name="Bechman K.B."/>
            <person name="Herman A."/>
            <person name="Abrahante J.E."/>
            <person name="Garbe J."/>
        </authorList>
    </citation>
    <scope>NUCLEOTIDE SEQUENCE</scope>
    <source>
        <strain evidence="3">Duluth1</strain>
        <tissue evidence="3">Whole animal</tissue>
    </source>
</reference>
<dbReference type="Proteomes" id="UP000828390">
    <property type="component" value="Unassembled WGS sequence"/>
</dbReference>
<reference evidence="3" key="1">
    <citation type="journal article" date="2019" name="bioRxiv">
        <title>The Genome of the Zebra Mussel, Dreissena polymorpha: A Resource for Invasive Species Research.</title>
        <authorList>
            <person name="McCartney M.A."/>
            <person name="Auch B."/>
            <person name="Kono T."/>
            <person name="Mallez S."/>
            <person name="Zhang Y."/>
            <person name="Obille A."/>
            <person name="Becker A."/>
            <person name="Abrahante J.E."/>
            <person name="Garbe J."/>
            <person name="Badalamenti J.P."/>
            <person name="Herman A."/>
            <person name="Mangelson H."/>
            <person name="Liachko I."/>
            <person name="Sullivan S."/>
            <person name="Sone E.D."/>
            <person name="Koren S."/>
            <person name="Silverstein K.A.T."/>
            <person name="Beckman K.B."/>
            <person name="Gohl D.M."/>
        </authorList>
    </citation>
    <scope>NUCLEOTIDE SEQUENCE</scope>
    <source>
        <strain evidence="3">Duluth1</strain>
        <tissue evidence="3">Whole animal</tissue>
    </source>
</reference>
<gene>
    <name evidence="3" type="ORF">DPMN_138515</name>
</gene>
<dbReference type="AlphaFoldDB" id="A0A9D4G3Z7"/>
<accession>A0A9D4G3Z7</accession>
<feature type="signal peptide" evidence="2">
    <location>
        <begin position="1"/>
        <end position="23"/>
    </location>
</feature>
<evidence type="ECO:0000313" key="3">
    <source>
        <dbReference type="EMBL" id="KAH3810129.1"/>
    </source>
</evidence>
<protein>
    <submittedName>
        <fullName evidence="3">Uncharacterized protein</fullName>
    </submittedName>
</protein>
<keyword evidence="1" id="KW-0472">Membrane</keyword>
<organism evidence="3 4">
    <name type="scientific">Dreissena polymorpha</name>
    <name type="common">Zebra mussel</name>
    <name type="synonym">Mytilus polymorpha</name>
    <dbReference type="NCBI Taxonomy" id="45954"/>
    <lineage>
        <taxon>Eukaryota</taxon>
        <taxon>Metazoa</taxon>
        <taxon>Spiralia</taxon>
        <taxon>Lophotrochozoa</taxon>
        <taxon>Mollusca</taxon>
        <taxon>Bivalvia</taxon>
        <taxon>Autobranchia</taxon>
        <taxon>Heteroconchia</taxon>
        <taxon>Euheterodonta</taxon>
        <taxon>Imparidentia</taxon>
        <taxon>Neoheterodontei</taxon>
        <taxon>Myida</taxon>
        <taxon>Dreissenoidea</taxon>
        <taxon>Dreissenidae</taxon>
        <taxon>Dreissena</taxon>
    </lineage>
</organism>
<keyword evidence="1" id="KW-0812">Transmembrane</keyword>
<keyword evidence="4" id="KW-1185">Reference proteome</keyword>
<evidence type="ECO:0000256" key="1">
    <source>
        <dbReference type="SAM" id="Phobius"/>
    </source>
</evidence>
<feature type="chain" id="PRO_5039533313" evidence="2">
    <location>
        <begin position="24"/>
        <end position="377"/>
    </location>
</feature>
<keyword evidence="1" id="KW-1133">Transmembrane helix</keyword>
<feature type="transmembrane region" description="Helical" evidence="1">
    <location>
        <begin position="264"/>
        <end position="283"/>
    </location>
</feature>
<keyword evidence="2" id="KW-0732">Signal</keyword>
<comment type="caution">
    <text evidence="3">The sequence shown here is derived from an EMBL/GenBank/DDBJ whole genome shotgun (WGS) entry which is preliminary data.</text>
</comment>